<accession>A0A0Q0SXN7</accession>
<dbReference type="STRING" id="1563157.AQS70_04915"/>
<organism evidence="2 3">
    <name type="scientific">Pseudomonas endophytica</name>
    <dbReference type="NCBI Taxonomy" id="1563157"/>
    <lineage>
        <taxon>Bacteria</taxon>
        <taxon>Pseudomonadati</taxon>
        <taxon>Pseudomonadota</taxon>
        <taxon>Gammaproteobacteria</taxon>
        <taxon>Pseudomonadales</taxon>
        <taxon>Pseudomonadaceae</taxon>
        <taxon>Pseudomonas</taxon>
    </lineage>
</organism>
<evidence type="ECO:0000259" key="1">
    <source>
        <dbReference type="Pfam" id="PF09937"/>
    </source>
</evidence>
<sequence>MEFRNLTPFDALCFSALGVDDQEYPVLAMKVGYRLLPIAGQPGQFRAEVMDDDPVPLCTGDTYYGDEGISSVCEESDLAPFKPRCDVIVVGQAHAPQGLPAASWQVGIRLSVPVPPLHIDVPLPQPLSPGEPLNEFQLQEWQAQRIAAEKACADAPTRHYLLDKPLRFTGPRQFKHSLFGGWQLSEPQPALSVPLRWEYAFGGSSVVRNPEHPLAPDSPEYLLNEVCYSNPLGSGWIEKRQESLGYTLDAPLRELPAPQIEAPDTPVLHLDRAKHPEGELDATDMEQVASTYKYQPAGFGVVGRAWAPRLALAGNYDALWQTERWPGLPYDFDFAYWNGAPADQQIEFPPPNLRIELFNLTDPSLTSNGRLCVELPGHRPFVLLRLVNGALLPLPMLTDTLRIDTDAMTLLLTHRISLPNTLDIRVLEARFETDPTAPLLKRTPKKVH</sequence>
<gene>
    <name evidence="2" type="ORF">AQS70_04915</name>
</gene>
<name>A0A0Q0SXN7_9PSED</name>
<proteinExistence type="predicted"/>
<dbReference type="Proteomes" id="UP000050342">
    <property type="component" value="Unassembled WGS sequence"/>
</dbReference>
<reference evidence="2 3" key="1">
    <citation type="submission" date="2015-10" db="EMBL/GenBank/DDBJ databases">
        <title>Pseudomonas helleri sp. nov. and Pseudomonas weihenstephanensis sp. nov., isolated from raw cows milk.</title>
        <authorList>
            <person name="Von Neubeck M."/>
            <person name="Huptas C."/>
            <person name="Wenning M."/>
            <person name="Scherer S."/>
        </authorList>
    </citation>
    <scope>NUCLEOTIDE SEQUENCE [LARGE SCALE GENOMIC DNA]</scope>
    <source>
        <strain evidence="2 3">BSTT44</strain>
    </source>
</reference>
<protein>
    <recommendedName>
        <fullName evidence="1">DUF2169 domain-containing protein</fullName>
    </recommendedName>
</protein>
<dbReference type="Pfam" id="PF09937">
    <property type="entry name" value="DUF2169"/>
    <property type="match status" value="2"/>
</dbReference>
<dbReference type="OrthoDB" id="237820at2"/>
<dbReference type="RefSeq" id="WP_055104882.1">
    <property type="nucleotide sequence ID" value="NZ_LLWH01000231.1"/>
</dbReference>
<evidence type="ECO:0000313" key="3">
    <source>
        <dbReference type="Proteomes" id="UP000050342"/>
    </source>
</evidence>
<evidence type="ECO:0000313" key="2">
    <source>
        <dbReference type="EMBL" id="KQB51640.1"/>
    </source>
</evidence>
<feature type="domain" description="DUF2169" evidence="1">
    <location>
        <begin position="162"/>
        <end position="415"/>
    </location>
</feature>
<dbReference type="EMBL" id="LLWH01000231">
    <property type="protein sequence ID" value="KQB51640.1"/>
    <property type="molecule type" value="Genomic_DNA"/>
</dbReference>
<dbReference type="InterPro" id="IPR018683">
    <property type="entry name" value="DUF2169"/>
</dbReference>
<comment type="caution">
    <text evidence="2">The sequence shown here is derived from an EMBL/GenBank/DDBJ whole genome shotgun (WGS) entry which is preliminary data.</text>
</comment>
<keyword evidence="3" id="KW-1185">Reference proteome</keyword>
<feature type="domain" description="DUF2169" evidence="1">
    <location>
        <begin position="26"/>
        <end position="110"/>
    </location>
</feature>
<dbReference type="AlphaFoldDB" id="A0A0Q0SXN7"/>